<proteinExistence type="inferred from homology"/>
<dbReference type="Gene3D" id="3.40.50.850">
    <property type="entry name" value="Isochorismatase-like"/>
    <property type="match status" value="1"/>
</dbReference>
<dbReference type="HOGENOM" id="CLU_377216_0_0_1"/>
<dbReference type="InterPro" id="IPR036380">
    <property type="entry name" value="Isochorismatase-like_sf"/>
</dbReference>
<evidence type="ECO:0000256" key="3">
    <source>
        <dbReference type="ARBA" id="ARBA00048655"/>
    </source>
</evidence>
<evidence type="ECO:0000259" key="5">
    <source>
        <dbReference type="Pfam" id="PF00857"/>
    </source>
</evidence>
<protein>
    <recommendedName>
        <fullName evidence="2">protein-ribulosamine 3-kinase</fullName>
        <ecNumber evidence="2">2.7.1.172</ecNumber>
    </recommendedName>
</protein>
<keyword evidence="7" id="KW-1185">Reference proteome</keyword>
<organism evidence="6 7">
    <name type="scientific">Phialophora macrospora</name>
    <dbReference type="NCBI Taxonomy" id="1851006"/>
    <lineage>
        <taxon>Eukaryota</taxon>
        <taxon>Fungi</taxon>
        <taxon>Dikarya</taxon>
        <taxon>Ascomycota</taxon>
        <taxon>Pezizomycotina</taxon>
        <taxon>Eurotiomycetes</taxon>
        <taxon>Chaetothyriomycetidae</taxon>
        <taxon>Chaetothyriales</taxon>
        <taxon>Herpotrichiellaceae</taxon>
        <taxon>Phialophora</taxon>
    </lineage>
</organism>
<dbReference type="InterPro" id="IPR016477">
    <property type="entry name" value="Fructo-/Ketosamine-3-kinase"/>
</dbReference>
<dbReference type="EC" id="2.7.1.172" evidence="2"/>
<dbReference type="SUPFAM" id="SSF52499">
    <property type="entry name" value="Isochorismatase-like hydrolases"/>
    <property type="match status" value="1"/>
</dbReference>
<reference evidence="6 7" key="1">
    <citation type="submission" date="2015-01" db="EMBL/GenBank/DDBJ databases">
        <title>The Genome Sequence of Capronia semiimmersa CBS27337.</title>
        <authorList>
            <consortium name="The Broad Institute Genomics Platform"/>
            <person name="Cuomo C."/>
            <person name="de Hoog S."/>
            <person name="Gorbushina A."/>
            <person name="Stielow B."/>
            <person name="Teixiera M."/>
            <person name="Abouelleil A."/>
            <person name="Chapman S.B."/>
            <person name="Priest M."/>
            <person name="Young S.K."/>
            <person name="Wortman J."/>
            <person name="Nusbaum C."/>
            <person name="Birren B."/>
        </authorList>
    </citation>
    <scope>NUCLEOTIDE SEQUENCE [LARGE SCALE GENOMIC DNA]</scope>
    <source>
        <strain evidence="6 7">CBS 27337</strain>
    </source>
</reference>
<accession>A0A0D2G2R7</accession>
<dbReference type="STRING" id="5601.A0A0D2G2R7"/>
<comment type="catalytic activity">
    <reaction evidence="3">
        <text>N(6)-D-ribulosyl-L-lysyl-[protein] + ATP = N(6)-(3-O-phospho-D-ribulosyl)-L-lysyl-[protein] + ADP + H(+)</text>
        <dbReference type="Rhea" id="RHEA:48432"/>
        <dbReference type="Rhea" id="RHEA-COMP:12103"/>
        <dbReference type="Rhea" id="RHEA-COMP:12104"/>
        <dbReference type="ChEBI" id="CHEBI:15378"/>
        <dbReference type="ChEBI" id="CHEBI:30616"/>
        <dbReference type="ChEBI" id="CHEBI:90418"/>
        <dbReference type="ChEBI" id="CHEBI:90420"/>
        <dbReference type="ChEBI" id="CHEBI:456216"/>
        <dbReference type="EC" id="2.7.1.172"/>
    </reaction>
    <physiologicalReaction direction="left-to-right" evidence="3">
        <dbReference type="Rhea" id="RHEA:48433"/>
    </physiologicalReaction>
</comment>
<evidence type="ECO:0000256" key="1">
    <source>
        <dbReference type="ARBA" id="ARBA00006336"/>
    </source>
</evidence>
<dbReference type="SUPFAM" id="SSF56112">
    <property type="entry name" value="Protein kinase-like (PK-like)"/>
    <property type="match status" value="1"/>
</dbReference>
<dbReference type="AlphaFoldDB" id="A0A0D2G2R7"/>
<dbReference type="GO" id="GO:0102193">
    <property type="term" value="F:protein-ribulosamine 3-kinase activity"/>
    <property type="evidence" value="ECO:0007669"/>
    <property type="project" value="UniProtKB-EC"/>
</dbReference>
<feature type="region of interest" description="Disordered" evidence="4">
    <location>
        <begin position="88"/>
        <end position="127"/>
    </location>
</feature>
<feature type="domain" description="Isochorismatase-like" evidence="5">
    <location>
        <begin position="183"/>
        <end position="336"/>
    </location>
</feature>
<dbReference type="Pfam" id="PF03881">
    <property type="entry name" value="Fructosamin_kin"/>
    <property type="match status" value="1"/>
</dbReference>
<sequence length="735" mass="80776">MQPVVVFRTRLCLGVQIPCSKPTRRVFSISASALARNRPSDKSATVRLSPTSNILLPEAATESQAQQSTNRTQEALLFAGFASDTPATATSRSAEARPSSVNDDGLLGKRLANTDAGSGPEAKSESGFDARSLIRRHVVRSKAYPVIRKTSGPRKEVGVLSLEGSDDDVGSMSVNSKRIANPVLFICDVQEKFRGAIWEFDKVIKTSQKMVKAAKVLDIPVFVTTQNAARLGNTVEEVASLLPENTASPIDKTAFSMLVPDLQTHLAKLATGNEKLSVFLVGIETHICVTQTTLDLLSQGHKVYVLADGVSSCNAAERPVALHRLAREGATVTTSESLLFELVGDAKDGNFRAVSGLVKETKEDTKVAVETFCRLTSVIVGEAQRRIEETPTDALKLPQEGSPFELDSAVVEAFPVPGTKLLRSVQYADSLGSKTAKLEVELPGGQTEHYFLKVAQGDTAAKKCQGEYESLKAVDAVSPGFVPRPHAWGRCKDGGPQAFSFFLLQDFRNILEQPAQPTDLAARLAHLHRHSVSPTGKFGFHVRTWHGDVEQRVDQWDDSWAALFGRHLGHIMDVAGQKLKDHPEFDLVCSLTLGKVVPRLLLPLQQGHRVLKPCLVHGDCWDGNTATDAQTGEAFVFDMCSFYGHNEYDTGNWRAPRHRVSREAYILSYKREFPVSEPVDDWGARNVLYSLAFNFGNLINIPGSRQREIVYDDMMALCRQFCPDDLEREMLILRH</sequence>
<gene>
    <name evidence="6" type="ORF">PV04_01249</name>
</gene>
<dbReference type="Gene3D" id="3.90.1200.10">
    <property type="match status" value="1"/>
</dbReference>
<dbReference type="InterPro" id="IPR000868">
    <property type="entry name" value="Isochorismatase-like_dom"/>
</dbReference>
<evidence type="ECO:0000313" key="7">
    <source>
        <dbReference type="Proteomes" id="UP000054266"/>
    </source>
</evidence>
<evidence type="ECO:0000256" key="2">
    <source>
        <dbReference type="ARBA" id="ARBA00011961"/>
    </source>
</evidence>
<dbReference type="InterPro" id="IPR050993">
    <property type="entry name" value="Isochorismatase_domain"/>
</dbReference>
<name>A0A0D2G2R7_9EURO</name>
<evidence type="ECO:0000313" key="6">
    <source>
        <dbReference type="EMBL" id="KIW73105.1"/>
    </source>
</evidence>
<comment type="similarity">
    <text evidence="1">Belongs to the isochorismatase family.</text>
</comment>
<evidence type="ECO:0000256" key="4">
    <source>
        <dbReference type="SAM" id="MobiDB-lite"/>
    </source>
</evidence>
<dbReference type="PANTHER" id="PTHR14119">
    <property type="entry name" value="HYDROLASE"/>
    <property type="match status" value="1"/>
</dbReference>
<dbReference type="PANTHER" id="PTHR14119:SF3">
    <property type="entry name" value="ISOCHORISMATASE DOMAIN-CONTAINING PROTEIN 2"/>
    <property type="match status" value="1"/>
</dbReference>
<dbReference type="Proteomes" id="UP000054266">
    <property type="component" value="Unassembled WGS sequence"/>
</dbReference>
<dbReference type="Pfam" id="PF00857">
    <property type="entry name" value="Isochorismatase"/>
    <property type="match status" value="1"/>
</dbReference>
<dbReference type="EMBL" id="KN846956">
    <property type="protein sequence ID" value="KIW73105.1"/>
    <property type="molecule type" value="Genomic_DNA"/>
</dbReference>
<dbReference type="InterPro" id="IPR011009">
    <property type="entry name" value="Kinase-like_dom_sf"/>
</dbReference>